<reference evidence="12 13" key="1">
    <citation type="journal article" date="2024" name="IMA Fungus">
        <title>Apiospora arundinis, a panoply of carbohydrate-active enzymes and secondary metabolites.</title>
        <authorList>
            <person name="Sorensen T."/>
            <person name="Petersen C."/>
            <person name="Muurmann A.T."/>
            <person name="Christiansen J.V."/>
            <person name="Brundto M.L."/>
            <person name="Overgaard C.K."/>
            <person name="Boysen A.T."/>
            <person name="Wollenberg R.D."/>
            <person name="Larsen T.O."/>
            <person name="Sorensen J.L."/>
            <person name="Nielsen K.L."/>
            <person name="Sondergaard T.E."/>
        </authorList>
    </citation>
    <scope>NUCLEOTIDE SEQUENCE [LARGE SCALE GENOMIC DNA]</scope>
    <source>
        <strain evidence="12 13">AAU 773</strain>
    </source>
</reference>
<feature type="active site" description="Proton acceptor; for dehydratase activity" evidence="7">
    <location>
        <position position="1360"/>
    </location>
</feature>
<feature type="compositionally biased region" description="Basic and acidic residues" evidence="8">
    <location>
        <begin position="1766"/>
        <end position="1780"/>
    </location>
</feature>
<evidence type="ECO:0000256" key="1">
    <source>
        <dbReference type="ARBA" id="ARBA00005179"/>
    </source>
</evidence>
<dbReference type="InterPro" id="IPR001375">
    <property type="entry name" value="Peptidase_S9_cat"/>
</dbReference>
<evidence type="ECO:0000256" key="6">
    <source>
        <dbReference type="ARBA" id="ARBA00023268"/>
    </source>
</evidence>
<evidence type="ECO:0000259" key="9">
    <source>
        <dbReference type="PROSITE" id="PS50075"/>
    </source>
</evidence>
<dbReference type="InterPro" id="IPR001227">
    <property type="entry name" value="Ac_transferase_dom_sf"/>
</dbReference>
<dbReference type="Pfam" id="PF00550">
    <property type="entry name" value="PP-binding"/>
    <property type="match status" value="1"/>
</dbReference>
<sequence length="2560" mass="281059">MAKSNQTIPSILVFGPQTRPSPNDLADLRHELRSNSRLSRVHAGALDLPIVWRKLVALDSDLSQVAADSHLQEFLEWLEGERETPYCARKCSITLTFLLNYLIQIKQYVRFLHSVDRSENRDAQSSMLERLRLGGVHGFCVGFLCATVVSLSGSEDELADNAVRALRLAFAIGVYVERDTTNEPTTCISARWRHKQANAMENARIVLNSYPEAYIAGITDETSMTITIPNSHLAGLVPGLEGHEFSVREIPVDGRFHSPAYTSVVERLVSFFTQSPDLRFPSPDQLQVPIRSGTDGKPIQQGDLIRHSLENTLLKPVDWYKTLTLAMDDIPQKQKCIALAGLSNHFPLSLVSNPNTQLQLLRGLGSHAADIYDNTSSITGAELTPSSTKEGNDTEGSWVFASDEDVSGDDSSTHGLPSDFPPHSVAVVGMAGRFPGANSVDEFWDLLSTGTSAVQEAPGRIGLEHLAGDYSYKKWWGNFIDEPDTFDHKLFKKSPREALACDPQQRKLLEVVYEALESSGYFGTQTCQPLDSNDYGCYIGATQNNYANNVSTQAPSAYATIGTGRSFISGAVSHYFGFTGPALTVDTACSSSLVAIHTACQAILAGDCSSAIAGGTNIITSPHDYRDLQAAGFLSPTGQCKPFDAGADGYCRGEAVAVVVLKSLKSALRDHDRILGVIMGSAVNQNANEAHITVPHSGSQTKLYRKAMNMAKVAPGDVTFVEAHGTGTTVGDPIEVRSLRDAFGGASQRESMLYFSSLKGNMGHAESAAGVAGLIKVLLMLKHGQIPPQASYQSLNPAIPALEPNCMAIPKRITPWKASKLVACVNSYGAAGSNSAVMVRGPPAQNASVSLRVGRARQPAQLPCIICAATKSSLSQYCQKLLHWLEQDRLPKPPDNSLLNVLFDLANRANRSLEHKLVASVSDMNDLKSKLLTGTQEDTSAFNTLPSPKPVVLVFAGQESQSIGLSEEVYTSCDIFRHHLDNCQELLLGIGLEGIYPTIFQETAIENIVILHAALFSVQYASAKAWIDCGLHVNAVVGHSFGLLTALCVSGVLSLSDSIRLVTGRASLIQKHWGSEPGSMVSIQADRQDVMNVLDRVKHQIEYAEIACFNGPKSHVVVGSSKSIDAIEAFLTDEGHRNAIRAKRLAVNHGFHSIFTEPLLPHLEDLASELDWKHPTIHLELCEEVPTDTQLSHRYIAQHMRRPVYFKQAVERLVEKYPDCVWLEAGRGSSITQLVRGCLERPKRLSLHTPTLRASAALESLVDVTVKLWKEGQKVQYWQFHPYQRLQYEDISLPPYQFQKTRHWLPYVVPKMPDSTPPVDRPVEPLRHELLSLVEGSKIAESIFRISPKSDRFKTLVAGHVMADRAAMPASLYIEVTSRAALLLQEDLAAATWVPTVKDLVMKSPVGLNVEAEITLTMKSLDGPSPSWEFSIMLGDIGSARAQETTRGVVYLEARSCPQVAQNLRRYESLINPARWEGILNHPDAETMRGKHIYRAFSQIVQYSDLFKGIKTVSCLGGEAVAEVCISPNASGAADQRLTDTPMIDTFMQIAGFMSNYFNDASSPGSLFVCHHIEHLEFGPMLSPDAGHWVVFASMTDNTEDHTSVDVYVFDKDSKRLVFTALGMDFSKISCSVLTRILDGIGVDKPHVTATPDVHIAIQRSEKYGAALQKSDISTTGQALGSSGSKRAEVFRIIANIADVVVEEIAGEITLPDVGIDSLGVTEMISDVSSMLHVDLDLATMLALSDINALVAHIDSQLGLHDLRSRGRAADDGDDNKDLVESTEQGNESPEFPRTLGVVEESVDSSSLSRPSIALVYESFDAVRLSYDDFGAAAGALDYWRDVYLDDVRLMIAYIIEAFAKLGCNLRAVRPGEDVPELDRALPRHRQLIHQLHLFLADEGVISASSEATSRFKRLDSTLEVITGEQVYQEIISKHPLNATVRHLIRAVGSQLAECLTGQSDGLQIVFGNKKNKETLEDLYQNWPMLVAATKLLGNFLRHAFSVDPGERGTFRILEVGAGTGGTTRYIVDFLRKHNIRFDYHFTDLSGSLVQKAKRSFKDVTGEGNSMTFGVLDIEQEPPAEFLGAFHVVISTNCIHATRNLTHSLTNVRKMVRPDGAVTLIEMTKTMYIFDIIVGLLEGWWLFEDGRSHALADEARWTHAMHEAGFQEVLFSNGKSTEAKTVRVIGGFLQGPVLPRVNHDKISQGKGSSGFTIQEVVYKTVSQLKIHADIYCPEDADPVKKMPIALMIHGGSHIIFSRKDIRPPQIRIMLDMGLLPVSLDHRLCPEVTLAEGPMVDVCDALSWARKQLPKLRLVNPNIRPDSDRVVVVGWSSGGQLAMSTGWTAPQRGLKPPNAVLAFYSPTDYEDEWWQSSIQPVGAEDWGEVYDVLEAVKDKPITNYGVVGAWAPLSDPRIRTDPRCRIVLHVNWRAQMLPVIIGGLISRYQADQDDQSARAAGEHPGSKDWSNLPQPSIEKIRQCSPLAQIRKGNYATPTFMIHGTADDLIPYAQSVRTTEEMKRQGIDARLVVVPDAPHVCDASNDPDSAGWKAVLKAYEWLGSYI</sequence>
<protein>
    <submittedName>
        <fullName evidence="12">Beta-ketoacyl synthase</fullName>
    </submittedName>
</protein>
<feature type="region of interest" description="N-terminal hotdog fold" evidence="7">
    <location>
        <begin position="1328"/>
        <end position="1457"/>
    </location>
</feature>
<dbReference type="Gene3D" id="3.40.47.10">
    <property type="match status" value="1"/>
</dbReference>
<dbReference type="InterPro" id="IPR041068">
    <property type="entry name" value="HTH_51"/>
</dbReference>
<gene>
    <name evidence="12" type="ORF">PGQ11_006964</name>
</gene>
<dbReference type="InterPro" id="IPR014043">
    <property type="entry name" value="Acyl_transferase_dom"/>
</dbReference>
<dbReference type="Pfam" id="PF00109">
    <property type="entry name" value="ketoacyl-synt"/>
    <property type="match status" value="1"/>
</dbReference>
<dbReference type="Pfam" id="PF00326">
    <property type="entry name" value="Peptidase_S9"/>
    <property type="match status" value="1"/>
</dbReference>
<dbReference type="InterPro" id="IPR006162">
    <property type="entry name" value="Ppantetheine_attach_site"/>
</dbReference>
<feature type="domain" description="PKS/mFAS DH" evidence="11">
    <location>
        <begin position="1328"/>
        <end position="1635"/>
    </location>
</feature>
<dbReference type="SMART" id="SM00825">
    <property type="entry name" value="PKS_KS"/>
    <property type="match status" value="1"/>
</dbReference>
<organism evidence="12 13">
    <name type="scientific">Apiospora arundinis</name>
    <dbReference type="NCBI Taxonomy" id="335852"/>
    <lineage>
        <taxon>Eukaryota</taxon>
        <taxon>Fungi</taxon>
        <taxon>Dikarya</taxon>
        <taxon>Ascomycota</taxon>
        <taxon>Pezizomycotina</taxon>
        <taxon>Sordariomycetes</taxon>
        <taxon>Xylariomycetidae</taxon>
        <taxon>Amphisphaeriales</taxon>
        <taxon>Apiosporaceae</taxon>
        <taxon>Apiospora</taxon>
    </lineage>
</organism>
<dbReference type="InterPro" id="IPR050091">
    <property type="entry name" value="PKS_NRPS_Biosynth_Enz"/>
</dbReference>
<dbReference type="PROSITE" id="PS00606">
    <property type="entry name" value="KS3_1"/>
    <property type="match status" value="1"/>
</dbReference>
<dbReference type="InterPro" id="IPR049551">
    <property type="entry name" value="PKS_DH_C"/>
</dbReference>
<feature type="domain" description="Ketosynthase family 3 (KS3)" evidence="10">
    <location>
        <begin position="422"/>
        <end position="841"/>
    </location>
</feature>
<dbReference type="InterPro" id="IPR014031">
    <property type="entry name" value="Ketoacyl_synth_C"/>
</dbReference>
<keyword evidence="6" id="KW-0511">Multifunctional enzyme</keyword>
<keyword evidence="3" id="KW-0597">Phosphoprotein</keyword>
<dbReference type="SUPFAM" id="SSF53901">
    <property type="entry name" value="Thiolase-like"/>
    <property type="match status" value="1"/>
</dbReference>
<dbReference type="InterPro" id="IPR032088">
    <property type="entry name" value="SAT"/>
</dbReference>
<dbReference type="EMBL" id="JAPCWZ010000004">
    <property type="protein sequence ID" value="KAK8868386.1"/>
    <property type="molecule type" value="Genomic_DNA"/>
</dbReference>
<evidence type="ECO:0000256" key="4">
    <source>
        <dbReference type="ARBA" id="ARBA00022603"/>
    </source>
</evidence>
<dbReference type="SUPFAM" id="SSF53474">
    <property type="entry name" value="alpha/beta-Hydrolases"/>
    <property type="match status" value="1"/>
</dbReference>
<dbReference type="SUPFAM" id="SSF53335">
    <property type="entry name" value="S-adenosyl-L-methionine-dependent methyltransferases"/>
    <property type="match status" value="1"/>
</dbReference>
<evidence type="ECO:0000259" key="11">
    <source>
        <dbReference type="PROSITE" id="PS52019"/>
    </source>
</evidence>
<dbReference type="CDD" id="cd00833">
    <property type="entry name" value="PKS"/>
    <property type="match status" value="1"/>
</dbReference>
<dbReference type="InterPro" id="IPR020841">
    <property type="entry name" value="PKS_Beta-ketoAc_synthase_dom"/>
</dbReference>
<dbReference type="Pfam" id="PF00698">
    <property type="entry name" value="Acyl_transf_1"/>
    <property type="match status" value="1"/>
</dbReference>
<dbReference type="InterPro" id="IPR016036">
    <property type="entry name" value="Malonyl_transacylase_ACP-bd"/>
</dbReference>
<feature type="region of interest" description="C-terminal hotdog fold" evidence="7">
    <location>
        <begin position="1485"/>
        <end position="1635"/>
    </location>
</feature>
<dbReference type="InterPro" id="IPR013094">
    <property type="entry name" value="AB_hydrolase_3"/>
</dbReference>
<dbReference type="SUPFAM" id="SSF52151">
    <property type="entry name" value="FabD/lysophospholipase-like"/>
    <property type="match status" value="2"/>
</dbReference>
<dbReference type="PANTHER" id="PTHR43775">
    <property type="entry name" value="FATTY ACID SYNTHASE"/>
    <property type="match status" value="1"/>
</dbReference>
<dbReference type="PROSITE" id="PS00012">
    <property type="entry name" value="PHOSPHOPANTETHEINE"/>
    <property type="match status" value="1"/>
</dbReference>
<dbReference type="PROSITE" id="PS52019">
    <property type="entry name" value="PKS_MFAS_DH"/>
    <property type="match status" value="1"/>
</dbReference>
<dbReference type="Pfam" id="PF16073">
    <property type="entry name" value="SAT"/>
    <property type="match status" value="1"/>
</dbReference>
<dbReference type="InterPro" id="IPR018201">
    <property type="entry name" value="Ketoacyl_synth_AS"/>
</dbReference>
<keyword evidence="13" id="KW-1185">Reference proteome</keyword>
<dbReference type="Gene3D" id="3.40.366.10">
    <property type="entry name" value="Malonyl-Coenzyme A Acyl Carrier Protein, domain 2"/>
    <property type="match status" value="3"/>
</dbReference>
<dbReference type="Gene3D" id="3.10.129.110">
    <property type="entry name" value="Polyketide synthase dehydratase"/>
    <property type="match status" value="1"/>
</dbReference>
<dbReference type="InterPro" id="IPR029063">
    <property type="entry name" value="SAM-dependent_MTases_sf"/>
</dbReference>
<dbReference type="Gene3D" id="3.30.70.3290">
    <property type="match status" value="1"/>
</dbReference>
<dbReference type="PANTHER" id="PTHR43775:SF21">
    <property type="entry name" value="NON-REDUCING POLYKETIDE SYNTHASE AUSA-RELATED"/>
    <property type="match status" value="1"/>
</dbReference>
<dbReference type="InterPro" id="IPR014030">
    <property type="entry name" value="Ketoacyl_synth_N"/>
</dbReference>
<evidence type="ECO:0000313" key="12">
    <source>
        <dbReference type="EMBL" id="KAK8868386.1"/>
    </source>
</evidence>
<comment type="caution">
    <text evidence="12">The sequence shown here is derived from an EMBL/GenBank/DDBJ whole genome shotgun (WGS) entry which is preliminary data.</text>
</comment>
<evidence type="ECO:0000256" key="7">
    <source>
        <dbReference type="PROSITE-ProRule" id="PRU01363"/>
    </source>
</evidence>
<dbReference type="InterPro" id="IPR016035">
    <property type="entry name" value="Acyl_Trfase/lysoPLipase"/>
</dbReference>
<keyword evidence="4" id="KW-0489">Methyltransferase</keyword>
<name>A0ABR2IUB8_9PEZI</name>
<dbReference type="InterPro" id="IPR009081">
    <property type="entry name" value="PP-bd_ACP"/>
</dbReference>
<comment type="pathway">
    <text evidence="1">Secondary metabolite biosynthesis.</text>
</comment>
<dbReference type="Proteomes" id="UP001390339">
    <property type="component" value="Unassembled WGS sequence"/>
</dbReference>
<evidence type="ECO:0000313" key="13">
    <source>
        <dbReference type="Proteomes" id="UP001390339"/>
    </source>
</evidence>
<feature type="active site" description="Proton donor; for dehydratase activity" evidence="7">
    <location>
        <position position="1545"/>
    </location>
</feature>
<dbReference type="InterPro" id="IPR042104">
    <property type="entry name" value="PKS_dehydratase_sf"/>
</dbReference>
<dbReference type="SMART" id="SM00827">
    <property type="entry name" value="PKS_AT"/>
    <property type="match status" value="1"/>
</dbReference>
<evidence type="ECO:0000256" key="2">
    <source>
        <dbReference type="ARBA" id="ARBA00022450"/>
    </source>
</evidence>
<dbReference type="Gene3D" id="3.40.50.150">
    <property type="entry name" value="Vaccinia Virus protein VP39"/>
    <property type="match status" value="1"/>
</dbReference>
<dbReference type="CDD" id="cd02440">
    <property type="entry name" value="AdoMet_MTases"/>
    <property type="match status" value="1"/>
</dbReference>
<dbReference type="Pfam" id="PF18558">
    <property type="entry name" value="HTH_51"/>
    <property type="match status" value="1"/>
</dbReference>
<dbReference type="InterPro" id="IPR049900">
    <property type="entry name" value="PKS_mFAS_DH"/>
</dbReference>
<dbReference type="Gene3D" id="3.40.50.1820">
    <property type="entry name" value="alpha/beta hydrolase"/>
    <property type="match status" value="1"/>
</dbReference>
<dbReference type="SUPFAM" id="SSF55048">
    <property type="entry name" value="Probable ACP-binding domain of malonyl-CoA ACP transacylase"/>
    <property type="match status" value="1"/>
</dbReference>
<dbReference type="Pfam" id="PF08242">
    <property type="entry name" value="Methyltransf_12"/>
    <property type="match status" value="1"/>
</dbReference>
<dbReference type="InterPro" id="IPR036736">
    <property type="entry name" value="ACP-like_sf"/>
</dbReference>
<proteinExistence type="predicted"/>
<evidence type="ECO:0000259" key="10">
    <source>
        <dbReference type="PROSITE" id="PS52004"/>
    </source>
</evidence>
<dbReference type="SUPFAM" id="SSF47336">
    <property type="entry name" value="ACP-like"/>
    <property type="match status" value="1"/>
</dbReference>
<dbReference type="Pfam" id="PF07859">
    <property type="entry name" value="Abhydrolase_3"/>
    <property type="match status" value="1"/>
</dbReference>
<feature type="region of interest" description="Disordered" evidence="8">
    <location>
        <begin position="1766"/>
        <end position="1792"/>
    </location>
</feature>
<feature type="domain" description="Carrier" evidence="9">
    <location>
        <begin position="1684"/>
        <end position="1758"/>
    </location>
</feature>
<evidence type="ECO:0000256" key="8">
    <source>
        <dbReference type="SAM" id="MobiDB-lite"/>
    </source>
</evidence>
<dbReference type="Gene3D" id="1.10.1200.10">
    <property type="entry name" value="ACP-like"/>
    <property type="match status" value="1"/>
</dbReference>
<dbReference type="Pfam" id="PF02801">
    <property type="entry name" value="Ketoacyl-synt_C"/>
    <property type="match status" value="1"/>
</dbReference>
<dbReference type="InterPro" id="IPR029058">
    <property type="entry name" value="AB_hydrolase_fold"/>
</dbReference>
<evidence type="ECO:0000256" key="3">
    <source>
        <dbReference type="ARBA" id="ARBA00022553"/>
    </source>
</evidence>
<accession>A0ABR2IUB8</accession>
<dbReference type="InterPro" id="IPR013217">
    <property type="entry name" value="Methyltransf_12"/>
</dbReference>
<dbReference type="PROSITE" id="PS52004">
    <property type="entry name" value="KS3_2"/>
    <property type="match status" value="1"/>
</dbReference>
<dbReference type="InterPro" id="IPR016039">
    <property type="entry name" value="Thiolase-like"/>
</dbReference>
<dbReference type="PROSITE" id="PS50075">
    <property type="entry name" value="CARRIER"/>
    <property type="match status" value="1"/>
</dbReference>
<evidence type="ECO:0000256" key="5">
    <source>
        <dbReference type="ARBA" id="ARBA00022679"/>
    </source>
</evidence>
<keyword evidence="5" id="KW-0808">Transferase</keyword>
<dbReference type="Pfam" id="PF14765">
    <property type="entry name" value="PS-DH"/>
    <property type="match status" value="1"/>
</dbReference>
<keyword evidence="2" id="KW-0596">Phosphopantetheine</keyword>